<dbReference type="PIRSF" id="PIRSF034110">
    <property type="entry name" value="DUF1203"/>
    <property type="match status" value="1"/>
</dbReference>
<evidence type="ECO:0000313" key="1">
    <source>
        <dbReference type="EMBL" id="CTQ31790.1"/>
    </source>
</evidence>
<dbReference type="Proteomes" id="UP000048908">
    <property type="component" value="Unassembled WGS sequence"/>
</dbReference>
<name>A0A0M6XKT0_9RHOB</name>
<dbReference type="AlphaFoldDB" id="A0A0M6XKT0"/>
<evidence type="ECO:0008006" key="3">
    <source>
        <dbReference type="Google" id="ProtNLM"/>
    </source>
</evidence>
<dbReference type="Pfam" id="PF06718">
    <property type="entry name" value="DUF1203"/>
    <property type="match status" value="1"/>
</dbReference>
<reference evidence="1 2" key="1">
    <citation type="submission" date="2015-07" db="EMBL/GenBank/DDBJ databases">
        <authorList>
            <person name="Noorani M."/>
        </authorList>
    </citation>
    <scope>NUCLEOTIDE SEQUENCE [LARGE SCALE GENOMIC DNA]</scope>
    <source>
        <strain evidence="1 2">CECT 5088</strain>
    </source>
</reference>
<gene>
    <name evidence="1" type="ORF">JAN5088_00549</name>
</gene>
<dbReference type="OrthoDB" id="118609at2"/>
<dbReference type="EMBL" id="CXPG01000011">
    <property type="protein sequence ID" value="CTQ31790.1"/>
    <property type="molecule type" value="Genomic_DNA"/>
</dbReference>
<accession>A0A0M6XKT0</accession>
<dbReference type="STRING" id="282197.SAMN04488517_10675"/>
<proteinExistence type="predicted"/>
<organism evidence="1 2">
    <name type="scientific">Jannaschia rubra</name>
    <dbReference type="NCBI Taxonomy" id="282197"/>
    <lineage>
        <taxon>Bacteria</taxon>
        <taxon>Pseudomonadati</taxon>
        <taxon>Pseudomonadota</taxon>
        <taxon>Alphaproteobacteria</taxon>
        <taxon>Rhodobacterales</taxon>
        <taxon>Roseobacteraceae</taxon>
        <taxon>Jannaschia</taxon>
    </lineage>
</organism>
<dbReference type="InterPro" id="IPR009593">
    <property type="entry name" value="DUF1203"/>
</dbReference>
<protein>
    <recommendedName>
        <fullName evidence="3">DUF1203 domain-containing protein</fullName>
    </recommendedName>
</protein>
<sequence>MQFTPYDPDFVGAVRAGGSDAHGQPAERAVSDGIGVPCRSCLCDVPKGAEYLILAARPFPAPQPYAETGPIFLCADACTPWEGDGVPPILTTSPDYLIKAYTSDHRIRYGTGAVVAAGVLMAEVARRLSDPGVAFVDVRSARNNCFQTRARRDAEAGQVIG</sequence>
<keyword evidence="2" id="KW-1185">Reference proteome</keyword>
<dbReference type="RefSeq" id="WP_055681268.1">
    <property type="nucleotide sequence ID" value="NZ_CXPG01000011.1"/>
</dbReference>
<evidence type="ECO:0000313" key="2">
    <source>
        <dbReference type="Proteomes" id="UP000048908"/>
    </source>
</evidence>